<proteinExistence type="predicted"/>
<comment type="caution">
    <text evidence="1">The sequence shown here is derived from an EMBL/GenBank/DDBJ whole genome shotgun (WGS) entry which is preliminary data.</text>
</comment>
<reference evidence="1" key="1">
    <citation type="submission" date="2022-10" db="EMBL/GenBank/DDBJ databases">
        <authorList>
            <person name="Yu W.X."/>
        </authorList>
    </citation>
    <scope>NUCLEOTIDE SEQUENCE</scope>
    <source>
        <strain evidence="1">AAT</strain>
    </source>
</reference>
<sequence>MLRKFLHIVFALFLVLVTMGVTISMHYCGDKLVSTAVNSKADSCCSGDDDCGCCHDESIHIEVKDNYVAPVCIEANAPISIDVLFPVLFQLFDEEIISVTKTTYVTYYLSPPPPLSTRLAINQSFLC</sequence>
<dbReference type="NCBIfam" id="NF047658">
    <property type="entry name" value="HYC_CC_PP"/>
    <property type="match status" value="1"/>
</dbReference>
<gene>
    <name evidence="1" type="ORF">OM075_19595</name>
</gene>
<dbReference type="Proteomes" id="UP001209229">
    <property type="component" value="Unassembled WGS sequence"/>
</dbReference>
<dbReference type="EMBL" id="JAPDPJ010000061">
    <property type="protein sequence ID" value="MCW3788683.1"/>
    <property type="molecule type" value="Genomic_DNA"/>
</dbReference>
<accession>A0AAE3SGN9</accession>
<dbReference type="AlphaFoldDB" id="A0AAE3SGN9"/>
<protein>
    <submittedName>
        <fullName evidence="1">Uncharacterized protein</fullName>
    </submittedName>
</protein>
<name>A0AAE3SGN9_9BACT</name>
<dbReference type="InterPro" id="IPR058060">
    <property type="entry name" value="HYC_CC_PP"/>
</dbReference>
<evidence type="ECO:0000313" key="1">
    <source>
        <dbReference type="EMBL" id="MCW3788683.1"/>
    </source>
</evidence>
<organism evidence="1 2">
    <name type="scientific">Plebeiibacterium sediminum</name>
    <dbReference type="NCBI Taxonomy" id="2992112"/>
    <lineage>
        <taxon>Bacteria</taxon>
        <taxon>Pseudomonadati</taxon>
        <taxon>Bacteroidota</taxon>
        <taxon>Bacteroidia</taxon>
        <taxon>Marinilabiliales</taxon>
        <taxon>Marinilabiliaceae</taxon>
        <taxon>Plebeiibacterium</taxon>
    </lineage>
</organism>
<evidence type="ECO:0000313" key="2">
    <source>
        <dbReference type="Proteomes" id="UP001209229"/>
    </source>
</evidence>
<dbReference type="Pfam" id="PF26622">
    <property type="entry name" value="DUF8199"/>
    <property type="match status" value="1"/>
</dbReference>
<keyword evidence="2" id="KW-1185">Reference proteome</keyword>
<dbReference type="InterPro" id="IPR058512">
    <property type="entry name" value="DUF8199"/>
</dbReference>
<dbReference type="RefSeq" id="WP_301192240.1">
    <property type="nucleotide sequence ID" value="NZ_JAPDPJ010000061.1"/>
</dbReference>